<comment type="subcellular location">
    <subcellularLocation>
        <location evidence="1">Membrane</location>
        <topology evidence="1">Single-pass type II membrane protein</topology>
    </subcellularLocation>
</comment>
<keyword evidence="6" id="KW-0812">Transmembrane</keyword>
<dbReference type="EMBL" id="BSYO01000016">
    <property type="protein sequence ID" value="GMH16067.1"/>
    <property type="molecule type" value="Genomic_DNA"/>
</dbReference>
<keyword evidence="8" id="KW-1185">Reference proteome</keyword>
<accession>A0AAD3ST49</accession>
<keyword evidence="2" id="KW-0328">Glycosyltransferase</keyword>
<evidence type="ECO:0000256" key="1">
    <source>
        <dbReference type="ARBA" id="ARBA00004606"/>
    </source>
</evidence>
<evidence type="ECO:0000313" key="8">
    <source>
        <dbReference type="Proteomes" id="UP001279734"/>
    </source>
</evidence>
<organism evidence="7 8">
    <name type="scientific">Nepenthes gracilis</name>
    <name type="common">Slender pitcher plant</name>
    <dbReference type="NCBI Taxonomy" id="150966"/>
    <lineage>
        <taxon>Eukaryota</taxon>
        <taxon>Viridiplantae</taxon>
        <taxon>Streptophyta</taxon>
        <taxon>Embryophyta</taxon>
        <taxon>Tracheophyta</taxon>
        <taxon>Spermatophyta</taxon>
        <taxon>Magnoliopsida</taxon>
        <taxon>eudicotyledons</taxon>
        <taxon>Gunneridae</taxon>
        <taxon>Pentapetalae</taxon>
        <taxon>Caryophyllales</taxon>
        <taxon>Nepenthaceae</taxon>
        <taxon>Nepenthes</taxon>
    </lineage>
</organism>
<dbReference type="Pfam" id="PF02485">
    <property type="entry name" value="Branch"/>
    <property type="match status" value="1"/>
</dbReference>
<dbReference type="GO" id="GO:0016020">
    <property type="term" value="C:membrane"/>
    <property type="evidence" value="ECO:0007669"/>
    <property type="project" value="UniProtKB-SubCell"/>
</dbReference>
<reference evidence="7" key="1">
    <citation type="submission" date="2023-05" db="EMBL/GenBank/DDBJ databases">
        <title>Nepenthes gracilis genome sequencing.</title>
        <authorList>
            <person name="Fukushima K."/>
        </authorList>
    </citation>
    <scope>NUCLEOTIDE SEQUENCE</scope>
    <source>
        <strain evidence="7">SING2019-196</strain>
    </source>
</reference>
<evidence type="ECO:0000256" key="3">
    <source>
        <dbReference type="ARBA" id="ARBA00022679"/>
    </source>
</evidence>
<evidence type="ECO:0000256" key="6">
    <source>
        <dbReference type="SAM" id="Phobius"/>
    </source>
</evidence>
<evidence type="ECO:0000256" key="5">
    <source>
        <dbReference type="ARBA" id="ARBA00023180"/>
    </source>
</evidence>
<comment type="caution">
    <text evidence="7">The sequence shown here is derived from an EMBL/GenBank/DDBJ whole genome shotgun (WGS) entry which is preliminary data.</text>
</comment>
<keyword evidence="5" id="KW-0325">Glycoprotein</keyword>
<feature type="transmembrane region" description="Helical" evidence="6">
    <location>
        <begin position="6"/>
        <end position="28"/>
    </location>
</feature>
<evidence type="ECO:0000256" key="4">
    <source>
        <dbReference type="ARBA" id="ARBA00023136"/>
    </source>
</evidence>
<evidence type="ECO:0000256" key="2">
    <source>
        <dbReference type="ARBA" id="ARBA00022676"/>
    </source>
</evidence>
<gene>
    <name evidence="7" type="ORF">Nepgr_017908</name>
</gene>
<keyword evidence="3" id="KW-0808">Transferase</keyword>
<name>A0AAD3ST49_NEPGR</name>
<evidence type="ECO:0000313" key="7">
    <source>
        <dbReference type="EMBL" id="GMH16067.1"/>
    </source>
</evidence>
<dbReference type="InterPro" id="IPR003406">
    <property type="entry name" value="Glyco_trans_14"/>
</dbReference>
<dbReference type="PANTHER" id="PTHR45719:SF11">
    <property type="entry name" value="OS01G0121800 PROTEIN"/>
    <property type="match status" value="1"/>
</dbReference>
<protein>
    <submittedName>
        <fullName evidence="7">Uncharacterized protein</fullName>
    </submittedName>
</protein>
<proteinExistence type="predicted"/>
<dbReference type="PANTHER" id="PTHR45719">
    <property type="entry name" value="GLYCOSYLTRANSFERASE"/>
    <property type="match status" value="1"/>
</dbReference>
<dbReference type="GO" id="GO:0015020">
    <property type="term" value="F:glucuronosyltransferase activity"/>
    <property type="evidence" value="ECO:0007669"/>
    <property type="project" value="InterPro"/>
</dbReference>
<keyword evidence="4 6" id="KW-0472">Membrane</keyword>
<dbReference type="Proteomes" id="UP001279734">
    <property type="component" value="Unassembled WGS sequence"/>
</dbReference>
<keyword evidence="6" id="KW-1133">Transmembrane helix</keyword>
<dbReference type="InterPro" id="IPR044610">
    <property type="entry name" value="GLCAT14A/B/C"/>
</dbReference>
<sequence>MVCRISSGYCLWLMLVSFLISLVLLIAISRSHKSQNGYFVPSNILKLPPVRLPSKGPGFPPILAYWILGTQGDGKRILKLAKAIYHPRNQYLLQLDAGSSSYEREALALAVQSEKVFKAFANVNVVGKSYAISRMGSSALAATLHGAALLLRINADWEWFITLSAYDYPIMTQDDILYAFASLPKDLNFISYNTTSWKQ</sequence>
<dbReference type="AlphaFoldDB" id="A0AAD3ST49"/>